<evidence type="ECO:0000259" key="14">
    <source>
        <dbReference type="PROSITE" id="PS50163"/>
    </source>
</evidence>
<evidence type="ECO:0000256" key="4">
    <source>
        <dbReference type="ARBA" id="ARBA00022763"/>
    </source>
</evidence>
<dbReference type="CDD" id="cd00983">
    <property type="entry name" value="RecA"/>
    <property type="match status" value="1"/>
</dbReference>
<evidence type="ECO:0000256" key="9">
    <source>
        <dbReference type="ARBA" id="ARBA00023236"/>
    </source>
</evidence>
<dbReference type="PROSITE" id="PS50162">
    <property type="entry name" value="RECA_2"/>
    <property type="match status" value="1"/>
</dbReference>
<dbReference type="PANTHER" id="PTHR45900">
    <property type="entry name" value="RECA"/>
    <property type="match status" value="1"/>
</dbReference>
<evidence type="ECO:0000256" key="10">
    <source>
        <dbReference type="HAMAP-Rule" id="MF_00268"/>
    </source>
</evidence>
<dbReference type="SUPFAM" id="SSF54752">
    <property type="entry name" value="RecA protein, C-terminal domain"/>
    <property type="match status" value="1"/>
</dbReference>
<accession>A0ABV9Z4E2</accession>
<dbReference type="EMBL" id="JBHSJF010000006">
    <property type="protein sequence ID" value="MFC5069399.1"/>
    <property type="molecule type" value="Genomic_DNA"/>
</dbReference>
<dbReference type="InterPro" id="IPR013765">
    <property type="entry name" value="DNA_recomb/repair_RecA"/>
</dbReference>
<evidence type="ECO:0000256" key="6">
    <source>
        <dbReference type="ARBA" id="ARBA00023125"/>
    </source>
</evidence>
<dbReference type="NCBIfam" id="TIGR02012">
    <property type="entry name" value="tigrfam_recA"/>
    <property type="match status" value="1"/>
</dbReference>
<keyword evidence="16" id="KW-1185">Reference proteome</keyword>
<dbReference type="PROSITE" id="PS50163">
    <property type="entry name" value="RECA_3"/>
    <property type="match status" value="1"/>
</dbReference>
<dbReference type="InterPro" id="IPR049428">
    <property type="entry name" value="RecA-like_N"/>
</dbReference>
<dbReference type="PANTHER" id="PTHR45900:SF1">
    <property type="entry name" value="MITOCHONDRIAL DNA REPAIR PROTEIN RECA HOMOLOG-RELATED"/>
    <property type="match status" value="1"/>
</dbReference>
<keyword evidence="5 10" id="KW-0067">ATP-binding</keyword>
<name>A0ABV9Z4E2_9HYPH</name>
<evidence type="ECO:0000256" key="2">
    <source>
        <dbReference type="ARBA" id="ARBA00015553"/>
    </source>
</evidence>
<evidence type="ECO:0000256" key="1">
    <source>
        <dbReference type="ARBA" id="ARBA00009391"/>
    </source>
</evidence>
<evidence type="ECO:0000259" key="13">
    <source>
        <dbReference type="PROSITE" id="PS50162"/>
    </source>
</evidence>
<organism evidence="15 16">
    <name type="scientific">Flaviflagellibacter deserti</name>
    <dbReference type="NCBI Taxonomy" id="2267266"/>
    <lineage>
        <taxon>Bacteria</taxon>
        <taxon>Pseudomonadati</taxon>
        <taxon>Pseudomonadota</taxon>
        <taxon>Alphaproteobacteria</taxon>
        <taxon>Hyphomicrobiales</taxon>
        <taxon>Flaviflagellibacter</taxon>
    </lineage>
</organism>
<dbReference type="RefSeq" id="WP_114958664.1">
    <property type="nucleotide sequence ID" value="NZ_JBHSJF010000006.1"/>
</dbReference>
<dbReference type="InterPro" id="IPR003593">
    <property type="entry name" value="AAA+_ATPase"/>
</dbReference>
<evidence type="ECO:0000313" key="15">
    <source>
        <dbReference type="EMBL" id="MFC5069399.1"/>
    </source>
</evidence>
<keyword evidence="4 10" id="KW-0227">DNA damage</keyword>
<dbReference type="PRINTS" id="PR00142">
    <property type="entry name" value="RECA"/>
</dbReference>
<comment type="function">
    <text evidence="10">Can catalyze the hydrolysis of ATP in the presence of single-stranded DNA, the ATP-dependent uptake of single-stranded DNA by duplex DNA, and the ATP-dependent hybridization of homologous single-stranded DNAs. It interacts with LexA causing its activation and leading to its autocatalytic cleavage.</text>
</comment>
<dbReference type="InterPro" id="IPR020587">
    <property type="entry name" value="RecA_monomer-monomer_interface"/>
</dbReference>
<evidence type="ECO:0000313" key="16">
    <source>
        <dbReference type="Proteomes" id="UP001595796"/>
    </source>
</evidence>
<dbReference type="SMART" id="SM00382">
    <property type="entry name" value="AAA"/>
    <property type="match status" value="1"/>
</dbReference>
<feature type="binding site" evidence="10">
    <location>
        <begin position="75"/>
        <end position="82"/>
    </location>
    <ligand>
        <name>ATP</name>
        <dbReference type="ChEBI" id="CHEBI:30616"/>
    </ligand>
</feature>
<dbReference type="Pfam" id="PF21096">
    <property type="entry name" value="RecA_C"/>
    <property type="match status" value="1"/>
</dbReference>
<evidence type="ECO:0000256" key="11">
    <source>
        <dbReference type="RuleBase" id="RU000526"/>
    </source>
</evidence>
<keyword evidence="8 10" id="KW-0234">DNA repair</keyword>
<proteinExistence type="inferred from homology"/>
<evidence type="ECO:0000256" key="5">
    <source>
        <dbReference type="ARBA" id="ARBA00022840"/>
    </source>
</evidence>
<sequence>MAPNLKVVEVVSQPKSKALDAALAQIERSFGKGSIMRLGQREALDIETISTGSLGLDIALGVGGLPKGRVVEIYGPESSGKTTLALHTVAEAQKKGGICAFVDAEHALDPIYARKLGVNLDDLLISQPDAGEQALEIVDTLVRSGAVDIVVVDSVAALVPRSELEGEMGEVQPGQQARLMSQALRKLTSSISKSNTLVIFINQIRMKIGVMYGSPETTTGGNALKFYASVRLDIRRIGSIKDRDEVVGNQTRVKVVKNKVAPPFKQVEFDIMYGEGVSKNGELVDLGVKAGIVEKSGAWFSYDSQRLGQGRENAKQFLKDNKDVAAKIEAQIRQNAGVIAGQILEGGPEGDEDGDEPEV</sequence>
<evidence type="ECO:0000256" key="7">
    <source>
        <dbReference type="ARBA" id="ARBA00023172"/>
    </source>
</evidence>
<keyword evidence="9 10" id="KW-0742">SOS response</keyword>
<dbReference type="InterPro" id="IPR023400">
    <property type="entry name" value="RecA_C_sf"/>
</dbReference>
<feature type="domain" description="RecA family profile 2" evidence="14">
    <location>
        <begin position="209"/>
        <end position="282"/>
    </location>
</feature>
<evidence type="ECO:0000256" key="12">
    <source>
        <dbReference type="RuleBase" id="RU004527"/>
    </source>
</evidence>
<protein>
    <recommendedName>
        <fullName evidence="2 10">Protein RecA</fullName>
    </recommendedName>
    <alternativeName>
        <fullName evidence="10 11">Recombinase A</fullName>
    </alternativeName>
</protein>
<dbReference type="PROSITE" id="PS00321">
    <property type="entry name" value="RECA_1"/>
    <property type="match status" value="1"/>
</dbReference>
<comment type="caution">
    <text evidence="15">The sequence shown here is derived from an EMBL/GenBank/DDBJ whole genome shotgun (WGS) entry which is preliminary data.</text>
</comment>
<dbReference type="Pfam" id="PF00154">
    <property type="entry name" value="RecA_N"/>
    <property type="match status" value="1"/>
</dbReference>
<dbReference type="HAMAP" id="MF_00268">
    <property type="entry name" value="RecA"/>
    <property type="match status" value="1"/>
</dbReference>
<evidence type="ECO:0000256" key="3">
    <source>
        <dbReference type="ARBA" id="ARBA00022741"/>
    </source>
</evidence>
<reference evidence="16" key="1">
    <citation type="journal article" date="2019" name="Int. J. Syst. Evol. Microbiol.">
        <title>The Global Catalogue of Microorganisms (GCM) 10K type strain sequencing project: providing services to taxonomists for standard genome sequencing and annotation.</title>
        <authorList>
            <consortium name="The Broad Institute Genomics Platform"/>
            <consortium name="The Broad Institute Genome Sequencing Center for Infectious Disease"/>
            <person name="Wu L."/>
            <person name="Ma J."/>
        </authorList>
    </citation>
    <scope>NUCLEOTIDE SEQUENCE [LARGE SCALE GENOMIC DNA]</scope>
    <source>
        <strain evidence="16">CGMCC 1.16444</strain>
    </source>
</reference>
<dbReference type="InterPro" id="IPR020588">
    <property type="entry name" value="RecA_ATP-bd"/>
</dbReference>
<dbReference type="InterPro" id="IPR049261">
    <property type="entry name" value="RecA-like_C"/>
</dbReference>
<dbReference type="InterPro" id="IPR027417">
    <property type="entry name" value="P-loop_NTPase"/>
</dbReference>
<keyword evidence="6 10" id="KW-0238">DNA-binding</keyword>
<dbReference type="InterPro" id="IPR020584">
    <property type="entry name" value="DNA_recomb/repair_RecA_CS"/>
</dbReference>
<keyword evidence="10" id="KW-0963">Cytoplasm</keyword>
<evidence type="ECO:0000256" key="8">
    <source>
        <dbReference type="ARBA" id="ARBA00023204"/>
    </source>
</evidence>
<keyword evidence="3 10" id="KW-0547">Nucleotide-binding</keyword>
<dbReference type="Gene3D" id="3.40.50.300">
    <property type="entry name" value="P-loop containing nucleotide triphosphate hydrolases"/>
    <property type="match status" value="1"/>
</dbReference>
<comment type="subcellular location">
    <subcellularLocation>
        <location evidence="10">Cytoplasm</location>
    </subcellularLocation>
</comment>
<dbReference type="Proteomes" id="UP001595796">
    <property type="component" value="Unassembled WGS sequence"/>
</dbReference>
<feature type="domain" description="RecA family profile 1" evidence="13">
    <location>
        <begin position="45"/>
        <end position="204"/>
    </location>
</feature>
<dbReference type="SUPFAM" id="SSF52540">
    <property type="entry name" value="P-loop containing nucleoside triphosphate hydrolases"/>
    <property type="match status" value="1"/>
</dbReference>
<comment type="similarity">
    <text evidence="1 10 12">Belongs to the RecA family.</text>
</comment>
<keyword evidence="7 10" id="KW-0233">DNA recombination</keyword>
<gene>
    <name evidence="10 15" type="primary">recA</name>
    <name evidence="15" type="ORF">ACFPFW_15385</name>
</gene>